<dbReference type="eggNOG" id="COG3236">
    <property type="taxonomic scope" value="Bacteria"/>
</dbReference>
<dbReference type="STRING" id="398512.Bccel_1125"/>
<sequence length="292" mass="34946">MKKKYDINNPMAPLWLMYPHISSGSIGWRMGSGEEYRYEFGDWYSALSIDEQRQFQLMFPPPKGWLDFYEGEENEEDSYDDDGYLYWHKDGKMKYSIDSLQKDFREGKKIKYLFFWRHQPSTDGIITKTCLSQWWMSDFSIDIDDYCCMEQYMMAEKARLFEDEETLQEILKSKHPKQIKELGRKVKSFDEEVWKEKRYSIVLNGNYAKFLQNESLRRFLIETKNRVLVEASPYDKIWGIGMAADDEHIENPLEWKGQNLLGFALMEVRDELIRVCHNVDKLDLKALHEEFS</sequence>
<dbReference type="Pfam" id="PF08719">
    <property type="entry name" value="NADAR"/>
    <property type="match status" value="1"/>
</dbReference>
<dbReference type="Proteomes" id="UP000036923">
    <property type="component" value="Unassembled WGS sequence"/>
</dbReference>
<dbReference type="RefSeq" id="WP_036940578.1">
    <property type="nucleotide sequence ID" value="NZ_JQKC01000013.1"/>
</dbReference>
<dbReference type="InterPro" id="IPR012816">
    <property type="entry name" value="NADAR"/>
</dbReference>
<name>A0A0L6JJF3_9FIRM</name>
<dbReference type="Gene3D" id="1.10.357.40">
    <property type="entry name" value="YbiA-like"/>
    <property type="match status" value="1"/>
</dbReference>
<accession>A0A0L6JJF3</accession>
<proteinExistence type="predicted"/>
<gene>
    <name evidence="4" type="ORF">Bccel_1125</name>
</gene>
<dbReference type="SUPFAM" id="SSF143990">
    <property type="entry name" value="YbiA-like"/>
    <property type="match status" value="1"/>
</dbReference>
<keyword evidence="5" id="KW-1185">Reference proteome</keyword>
<dbReference type="OrthoDB" id="67297at2"/>
<protein>
    <recommendedName>
        <fullName evidence="3">NADAR domain-containing protein</fullName>
    </recommendedName>
</protein>
<dbReference type="PATRIC" id="fig|398512.5.peg.1165"/>
<dbReference type="CDD" id="cd15457">
    <property type="entry name" value="NADAR"/>
    <property type="match status" value="1"/>
</dbReference>
<comment type="caution">
    <text evidence="4">The sequence shown here is derived from an EMBL/GenBank/DDBJ whole genome shotgun (WGS) entry which is preliminary data.</text>
</comment>
<dbReference type="AlphaFoldDB" id="A0A0L6JJF3"/>
<dbReference type="EMBL" id="LGTC01000001">
    <property type="protein sequence ID" value="KNY25865.1"/>
    <property type="molecule type" value="Genomic_DNA"/>
</dbReference>
<dbReference type="InterPro" id="IPR037238">
    <property type="entry name" value="YbiA-like_sf"/>
</dbReference>
<feature type="domain" description="NADAR" evidence="3">
    <location>
        <begin position="114"/>
        <end position="272"/>
    </location>
</feature>
<organism evidence="4 5">
    <name type="scientific">Pseudobacteroides cellulosolvens ATCC 35603 = DSM 2933</name>
    <dbReference type="NCBI Taxonomy" id="398512"/>
    <lineage>
        <taxon>Bacteria</taxon>
        <taxon>Bacillati</taxon>
        <taxon>Bacillota</taxon>
        <taxon>Clostridia</taxon>
        <taxon>Eubacteriales</taxon>
        <taxon>Oscillospiraceae</taxon>
        <taxon>Pseudobacteroides</taxon>
    </lineage>
</organism>
<evidence type="ECO:0000256" key="2">
    <source>
        <dbReference type="ARBA" id="ARBA00000751"/>
    </source>
</evidence>
<dbReference type="NCBIfam" id="TIGR02464">
    <property type="entry name" value="ribofla_fusion"/>
    <property type="match status" value="1"/>
</dbReference>
<evidence type="ECO:0000259" key="3">
    <source>
        <dbReference type="Pfam" id="PF08719"/>
    </source>
</evidence>
<evidence type="ECO:0000313" key="5">
    <source>
        <dbReference type="Proteomes" id="UP000036923"/>
    </source>
</evidence>
<comment type="catalytic activity">
    <reaction evidence="1">
        <text>5-amino-6-(5-phospho-D-ribosylamino)uracil + H2O = 5,6-diaminouracil + D-ribose 5-phosphate</text>
        <dbReference type="Rhea" id="RHEA:55020"/>
        <dbReference type="ChEBI" id="CHEBI:15377"/>
        <dbReference type="ChEBI" id="CHEBI:46252"/>
        <dbReference type="ChEBI" id="CHEBI:58453"/>
        <dbReference type="ChEBI" id="CHEBI:78346"/>
    </reaction>
</comment>
<reference evidence="5" key="1">
    <citation type="submission" date="2015-07" db="EMBL/GenBank/DDBJ databases">
        <title>Near-Complete Genome Sequence of the Cellulolytic Bacterium Bacteroides (Pseudobacteroides) cellulosolvens ATCC 35603.</title>
        <authorList>
            <person name="Dassa B."/>
            <person name="Utturkar S.M."/>
            <person name="Klingeman D.M."/>
            <person name="Hurt R.A."/>
            <person name="Keller M."/>
            <person name="Xu J."/>
            <person name="Reddy Y.H.K."/>
            <person name="Borovok I."/>
            <person name="Grinberg I.R."/>
            <person name="Lamed R."/>
            <person name="Zhivin O."/>
            <person name="Bayer E.A."/>
            <person name="Brown S.D."/>
        </authorList>
    </citation>
    <scope>NUCLEOTIDE SEQUENCE [LARGE SCALE GENOMIC DNA]</scope>
    <source>
        <strain evidence="5">DSM 2933</strain>
    </source>
</reference>
<evidence type="ECO:0000313" key="4">
    <source>
        <dbReference type="EMBL" id="KNY25865.1"/>
    </source>
</evidence>
<evidence type="ECO:0000256" key="1">
    <source>
        <dbReference type="ARBA" id="ARBA00000022"/>
    </source>
</evidence>
<comment type="catalytic activity">
    <reaction evidence="2">
        <text>2,5-diamino-6-hydroxy-4-(5-phosphoribosylamino)-pyrimidine + H2O = 2,5,6-triamino-4-hydroxypyrimidine + D-ribose 5-phosphate</text>
        <dbReference type="Rhea" id="RHEA:23436"/>
        <dbReference type="ChEBI" id="CHEBI:15377"/>
        <dbReference type="ChEBI" id="CHEBI:58614"/>
        <dbReference type="ChEBI" id="CHEBI:78346"/>
        <dbReference type="ChEBI" id="CHEBI:137796"/>
    </reaction>
</comment>